<feature type="transmembrane region" description="Helical" evidence="6">
    <location>
        <begin position="59"/>
        <end position="80"/>
    </location>
</feature>
<feature type="transmembrane region" description="Helical" evidence="6">
    <location>
        <begin position="231"/>
        <end position="253"/>
    </location>
</feature>
<dbReference type="GO" id="GO:0022857">
    <property type="term" value="F:transmembrane transporter activity"/>
    <property type="evidence" value="ECO:0007669"/>
    <property type="project" value="InterPro"/>
</dbReference>
<dbReference type="GO" id="GO:0005886">
    <property type="term" value="C:plasma membrane"/>
    <property type="evidence" value="ECO:0007669"/>
    <property type="project" value="UniProtKB-SubCell"/>
</dbReference>
<keyword evidence="5 6" id="KW-0472">Membrane</keyword>
<keyword evidence="3 6" id="KW-0812">Transmembrane</keyword>
<dbReference type="CDD" id="cd17504">
    <property type="entry name" value="MFS_MMR_MDR_like"/>
    <property type="match status" value="1"/>
</dbReference>
<feature type="transmembrane region" description="Helical" evidence="6">
    <location>
        <begin position="111"/>
        <end position="133"/>
    </location>
</feature>
<feature type="transmembrane region" description="Helical" evidence="6">
    <location>
        <begin position="451"/>
        <end position="468"/>
    </location>
</feature>
<dbReference type="Gene3D" id="2.60.40.1120">
    <property type="entry name" value="Carboxypeptidase-like, regulatory domain"/>
    <property type="match status" value="2"/>
</dbReference>
<dbReference type="Pfam" id="PF13620">
    <property type="entry name" value="CarboxypepD_reg"/>
    <property type="match status" value="2"/>
</dbReference>
<sequence length="680" mass="71185">MVNMRSPKPGAAPRRAPSTTLVIAVLALCGTLVSLQQTLVLPLLPDFPEILGTTSDNASWLVTVTLLTAAVGTPIVSRLADMFGKRLMLVVCMWAVIVGSIVAALSTELALVVLGRGLSGLGACLVPVGISIMRDHLPAERVGSGVALMSATLSIGGAVGMPLAGVIYDRWDWHTLFYVSGGFAVVMLIAVLRVVPESEVRTRGRFDYVGALLLSIALTCFLLAVSKAGTWGFLSPLTLTLLATAAIVLAAWVPWELRAGQPLVDIRTSTRRTVLLTNAASVLVGFAMFANFLTSVQQVQMPEETGYGFGLSVVATGLWMLPASILMVVMSPVAAALIRRHGPRLILILGSLVLAVGFVARALLHGSVLEVMVTSGVASLGTALAFAAMPTLIMRAVPITETASANGLNTLLRSIGTSSASAMVAAVFAAWTMTTASGAQVPTLGAYQTVFWAGTAAALGGAFIAAFIRRPQRVPEVVADRAGAPAPAGERTHVKVEGERPEVLVRGQVLSHEGRPLRQAVATVLHPDGRHVDWGRTDNDGRFALALPASGEYLLVVSADGWAPQSSLVHLESGEVAPVTMTRRLLLSGNVTDSGRPLGSAMISLIRHSGEYVGTTTADEQGAYEIGLPPPGRYVLTAVDHPSGRTRSRALTVHSTSATLDIDLETGTPREPAVLAGESR</sequence>
<accession>A0A543KP82</accession>
<dbReference type="EMBL" id="VFPU01000001">
    <property type="protein sequence ID" value="TQM96877.1"/>
    <property type="molecule type" value="Genomic_DNA"/>
</dbReference>
<feature type="transmembrane region" description="Helical" evidence="6">
    <location>
        <begin position="145"/>
        <end position="167"/>
    </location>
</feature>
<evidence type="ECO:0000256" key="1">
    <source>
        <dbReference type="ARBA" id="ARBA00004651"/>
    </source>
</evidence>
<keyword evidence="9" id="KW-1185">Reference proteome</keyword>
<gene>
    <name evidence="8" type="ORF">FB476_1770</name>
</gene>
<proteinExistence type="predicted"/>
<dbReference type="InterPro" id="IPR036259">
    <property type="entry name" value="MFS_trans_sf"/>
</dbReference>
<dbReference type="SUPFAM" id="SSF49478">
    <property type="entry name" value="Cna protein B-type domain"/>
    <property type="match status" value="1"/>
</dbReference>
<feature type="transmembrane region" description="Helical" evidence="6">
    <location>
        <begin position="376"/>
        <end position="398"/>
    </location>
</feature>
<dbReference type="InterPro" id="IPR008969">
    <property type="entry name" value="CarboxyPept-like_regulatory"/>
</dbReference>
<reference evidence="8 9" key="1">
    <citation type="submission" date="2019-06" db="EMBL/GenBank/DDBJ databases">
        <title>Sequencing the genomes of 1000 actinobacteria strains.</title>
        <authorList>
            <person name="Klenk H.-P."/>
        </authorList>
    </citation>
    <scope>NUCLEOTIDE SEQUENCE [LARGE SCALE GENOMIC DNA]</scope>
    <source>
        <strain evidence="8 9">DSM 12362</strain>
    </source>
</reference>
<feature type="transmembrane region" description="Helical" evidence="6">
    <location>
        <begin position="173"/>
        <end position="194"/>
    </location>
</feature>
<feature type="transmembrane region" description="Helical" evidence="6">
    <location>
        <begin position="87"/>
        <end position="105"/>
    </location>
</feature>
<feature type="domain" description="Major facilitator superfamily (MFS) profile" evidence="7">
    <location>
        <begin position="22"/>
        <end position="473"/>
    </location>
</feature>
<comment type="subcellular location">
    <subcellularLocation>
        <location evidence="1">Cell membrane</location>
        <topology evidence="1">Multi-pass membrane protein</topology>
    </subcellularLocation>
</comment>
<name>A0A543KP82_9MICO</name>
<keyword evidence="4 6" id="KW-1133">Transmembrane helix</keyword>
<evidence type="ECO:0000256" key="4">
    <source>
        <dbReference type="ARBA" id="ARBA00022989"/>
    </source>
</evidence>
<feature type="transmembrane region" description="Helical" evidence="6">
    <location>
        <begin position="410"/>
        <end position="431"/>
    </location>
</feature>
<organism evidence="8 9">
    <name type="scientific">Ornithinimicrobium humiphilum</name>
    <dbReference type="NCBI Taxonomy" id="125288"/>
    <lineage>
        <taxon>Bacteria</taxon>
        <taxon>Bacillati</taxon>
        <taxon>Actinomycetota</taxon>
        <taxon>Actinomycetes</taxon>
        <taxon>Micrococcales</taxon>
        <taxon>Ornithinimicrobiaceae</taxon>
        <taxon>Ornithinimicrobium</taxon>
    </lineage>
</organism>
<feature type="transmembrane region" description="Helical" evidence="6">
    <location>
        <begin position="274"/>
        <end position="293"/>
    </location>
</feature>
<evidence type="ECO:0000256" key="2">
    <source>
        <dbReference type="ARBA" id="ARBA00022448"/>
    </source>
</evidence>
<dbReference type="AlphaFoldDB" id="A0A543KP82"/>
<evidence type="ECO:0000256" key="5">
    <source>
        <dbReference type="ARBA" id="ARBA00023136"/>
    </source>
</evidence>
<dbReference type="InterPro" id="IPR020846">
    <property type="entry name" value="MFS_dom"/>
</dbReference>
<dbReference type="Gene3D" id="1.20.1250.20">
    <property type="entry name" value="MFS general substrate transporter like domains"/>
    <property type="match status" value="1"/>
</dbReference>
<feature type="transmembrane region" description="Helical" evidence="6">
    <location>
        <begin position="313"/>
        <end position="338"/>
    </location>
</feature>
<dbReference type="SUPFAM" id="SSF103473">
    <property type="entry name" value="MFS general substrate transporter"/>
    <property type="match status" value="1"/>
</dbReference>
<dbReference type="PANTHER" id="PTHR42718">
    <property type="entry name" value="MAJOR FACILITATOR SUPERFAMILY MULTIDRUG TRANSPORTER MFSC"/>
    <property type="match status" value="1"/>
</dbReference>
<protein>
    <submittedName>
        <fullName evidence="8">Putative MFS family arabinose efflux permease</fullName>
    </submittedName>
</protein>
<dbReference type="SUPFAM" id="SSF49464">
    <property type="entry name" value="Carboxypeptidase regulatory domain-like"/>
    <property type="match status" value="1"/>
</dbReference>
<comment type="caution">
    <text evidence="8">The sequence shown here is derived from an EMBL/GenBank/DDBJ whole genome shotgun (WGS) entry which is preliminary data.</text>
</comment>
<dbReference type="Pfam" id="PF07690">
    <property type="entry name" value="MFS_1"/>
    <property type="match status" value="1"/>
</dbReference>
<feature type="transmembrane region" description="Helical" evidence="6">
    <location>
        <begin position="206"/>
        <end position="225"/>
    </location>
</feature>
<dbReference type="Proteomes" id="UP000315133">
    <property type="component" value="Unassembled WGS sequence"/>
</dbReference>
<evidence type="ECO:0000259" key="7">
    <source>
        <dbReference type="PROSITE" id="PS50850"/>
    </source>
</evidence>
<evidence type="ECO:0000313" key="9">
    <source>
        <dbReference type="Proteomes" id="UP000315133"/>
    </source>
</evidence>
<evidence type="ECO:0000256" key="6">
    <source>
        <dbReference type="SAM" id="Phobius"/>
    </source>
</evidence>
<feature type="transmembrane region" description="Helical" evidence="6">
    <location>
        <begin position="345"/>
        <end position="364"/>
    </location>
</feature>
<dbReference type="Gene3D" id="1.20.1720.10">
    <property type="entry name" value="Multidrug resistance protein D"/>
    <property type="match status" value="1"/>
</dbReference>
<evidence type="ECO:0000256" key="3">
    <source>
        <dbReference type="ARBA" id="ARBA00022692"/>
    </source>
</evidence>
<dbReference type="InterPro" id="IPR011701">
    <property type="entry name" value="MFS"/>
</dbReference>
<keyword evidence="2" id="KW-0813">Transport</keyword>
<evidence type="ECO:0000313" key="8">
    <source>
        <dbReference type="EMBL" id="TQM96877.1"/>
    </source>
</evidence>
<dbReference type="PROSITE" id="PS50850">
    <property type="entry name" value="MFS"/>
    <property type="match status" value="1"/>
</dbReference>
<dbReference type="PANTHER" id="PTHR42718:SF9">
    <property type="entry name" value="MAJOR FACILITATOR SUPERFAMILY MULTIDRUG TRANSPORTER MFSC"/>
    <property type="match status" value="1"/>
</dbReference>